<evidence type="ECO:0000313" key="3">
    <source>
        <dbReference type="EMBL" id="CAF0911021.1"/>
    </source>
</evidence>
<evidence type="ECO:0000313" key="5">
    <source>
        <dbReference type="EMBL" id="CAF3692126.1"/>
    </source>
</evidence>
<dbReference type="Proteomes" id="UP000663829">
    <property type="component" value="Unassembled WGS sequence"/>
</dbReference>
<sequence>MDMGAYGQGRPSTYVFQRQSVRYMGSDPSTGHKSKSQNAKSTSGNKDASGDSSSKLDKTGSKIEKQEQKSATKSAKDRNDTKQPGTTPRDWQPGQKPTGNDPKYGTGASDEPNPKKTT</sequence>
<proteinExistence type="predicted"/>
<reference evidence="3" key="1">
    <citation type="submission" date="2021-02" db="EMBL/GenBank/DDBJ databases">
        <authorList>
            <person name="Nowell W R."/>
        </authorList>
    </citation>
    <scope>NUCLEOTIDE SEQUENCE</scope>
</reference>
<dbReference type="Proteomes" id="UP000682733">
    <property type="component" value="Unassembled WGS sequence"/>
</dbReference>
<feature type="compositionally biased region" description="Polar residues" evidence="1">
    <location>
        <begin position="10"/>
        <end position="20"/>
    </location>
</feature>
<dbReference type="EMBL" id="CAJOBA010000563">
    <property type="protein sequence ID" value="CAF3541599.1"/>
    <property type="molecule type" value="Genomic_DNA"/>
</dbReference>
<evidence type="ECO:0000313" key="2">
    <source>
        <dbReference type="EMBL" id="CAF0761800.1"/>
    </source>
</evidence>
<dbReference type="AlphaFoldDB" id="A0A814AF66"/>
<protein>
    <submittedName>
        <fullName evidence="3">Uncharacterized protein</fullName>
    </submittedName>
</protein>
<gene>
    <name evidence="3" type="ORF">GPM918_LOCUS9147</name>
    <name evidence="2" type="ORF">OVA965_LOCUS2592</name>
    <name evidence="5" type="ORF">SRO942_LOCUS9148</name>
    <name evidence="4" type="ORF">TMI583_LOCUS2592</name>
</gene>
<dbReference type="EMBL" id="CAJNOQ010001670">
    <property type="protein sequence ID" value="CAF0911021.1"/>
    <property type="molecule type" value="Genomic_DNA"/>
</dbReference>
<evidence type="ECO:0000313" key="6">
    <source>
        <dbReference type="Proteomes" id="UP000663829"/>
    </source>
</evidence>
<dbReference type="EMBL" id="CAJOBC010001670">
    <property type="protein sequence ID" value="CAF3692126.1"/>
    <property type="molecule type" value="Genomic_DNA"/>
</dbReference>
<evidence type="ECO:0000313" key="4">
    <source>
        <dbReference type="EMBL" id="CAF3541599.1"/>
    </source>
</evidence>
<evidence type="ECO:0000256" key="1">
    <source>
        <dbReference type="SAM" id="MobiDB-lite"/>
    </source>
</evidence>
<dbReference type="OrthoDB" id="10006943at2759"/>
<organism evidence="3 6">
    <name type="scientific">Didymodactylos carnosus</name>
    <dbReference type="NCBI Taxonomy" id="1234261"/>
    <lineage>
        <taxon>Eukaryota</taxon>
        <taxon>Metazoa</taxon>
        <taxon>Spiralia</taxon>
        <taxon>Gnathifera</taxon>
        <taxon>Rotifera</taxon>
        <taxon>Eurotatoria</taxon>
        <taxon>Bdelloidea</taxon>
        <taxon>Philodinida</taxon>
        <taxon>Philodinidae</taxon>
        <taxon>Didymodactylos</taxon>
    </lineage>
</organism>
<accession>A0A814AF66</accession>
<feature type="compositionally biased region" description="Polar residues" evidence="1">
    <location>
        <begin position="27"/>
        <end position="53"/>
    </location>
</feature>
<keyword evidence="6" id="KW-1185">Reference proteome</keyword>
<dbReference type="Proteomes" id="UP000681722">
    <property type="component" value="Unassembled WGS sequence"/>
</dbReference>
<dbReference type="EMBL" id="CAJNOK010000563">
    <property type="protein sequence ID" value="CAF0761800.1"/>
    <property type="molecule type" value="Genomic_DNA"/>
</dbReference>
<dbReference type="Proteomes" id="UP000677228">
    <property type="component" value="Unassembled WGS sequence"/>
</dbReference>
<feature type="compositionally biased region" description="Basic and acidic residues" evidence="1">
    <location>
        <begin position="54"/>
        <end position="81"/>
    </location>
</feature>
<comment type="caution">
    <text evidence="3">The sequence shown here is derived from an EMBL/GenBank/DDBJ whole genome shotgun (WGS) entry which is preliminary data.</text>
</comment>
<name>A0A814AF66_9BILA</name>
<feature type="region of interest" description="Disordered" evidence="1">
    <location>
        <begin position="1"/>
        <end position="118"/>
    </location>
</feature>